<protein>
    <recommendedName>
        <fullName evidence="2">Putative phosphoesterase BN1080_01204</fullName>
        <ecNumber evidence="2">3.1.-.-</ecNumber>
    </recommendedName>
</protein>
<evidence type="ECO:0000313" key="3">
    <source>
        <dbReference type="EMBL" id="CEG22280.1"/>
    </source>
</evidence>
<dbReference type="InterPro" id="IPR022932">
    <property type="entry name" value="YjcG"/>
</dbReference>
<keyword evidence="1 2" id="KW-0378">Hydrolase</keyword>
<gene>
    <name evidence="3" type="ORF">BN1080_01204</name>
</gene>
<dbReference type="OrthoDB" id="1524661at2"/>
<dbReference type="InterPro" id="IPR009097">
    <property type="entry name" value="Cyclic_Pdiesterase"/>
</dbReference>
<name>A0A098EKA1_9BACL</name>
<feature type="short sequence motif" description="HXTX 2" evidence="2">
    <location>
        <begin position="115"/>
        <end position="118"/>
    </location>
</feature>
<evidence type="ECO:0000313" key="4">
    <source>
        <dbReference type="Proteomes" id="UP000043699"/>
    </source>
</evidence>
<dbReference type="HAMAP" id="MF_01444">
    <property type="entry name" value="2H_phosphoesterase_YjcG"/>
    <property type="match status" value="1"/>
</dbReference>
<feature type="active site" description="Proton donor" evidence="2">
    <location>
        <position position="34"/>
    </location>
</feature>
<dbReference type="EC" id="3.1.-.-" evidence="2"/>
<dbReference type="Gene3D" id="3.90.1140.10">
    <property type="entry name" value="Cyclic phosphodiesterase"/>
    <property type="match status" value="1"/>
</dbReference>
<dbReference type="GO" id="GO:0016874">
    <property type="term" value="F:ligase activity"/>
    <property type="evidence" value="ECO:0007669"/>
    <property type="project" value="UniProtKB-KW"/>
</dbReference>
<organism evidence="3 4">
    <name type="scientific">Planococcus massiliensis</name>
    <dbReference type="NCBI Taxonomy" id="1499687"/>
    <lineage>
        <taxon>Bacteria</taxon>
        <taxon>Bacillati</taxon>
        <taxon>Bacillota</taxon>
        <taxon>Bacilli</taxon>
        <taxon>Bacillales</taxon>
        <taxon>Caryophanaceae</taxon>
        <taxon>Planococcus</taxon>
    </lineage>
</organism>
<dbReference type="EMBL" id="CCXS01000001">
    <property type="protein sequence ID" value="CEG22280.1"/>
    <property type="molecule type" value="Genomic_DNA"/>
</dbReference>
<dbReference type="Pfam" id="PF13563">
    <property type="entry name" value="2_5_RNA_ligase2"/>
    <property type="match status" value="1"/>
</dbReference>
<evidence type="ECO:0000256" key="1">
    <source>
        <dbReference type="ARBA" id="ARBA00022801"/>
    </source>
</evidence>
<proteinExistence type="inferred from homology"/>
<sequence>MKYGVVAFPSKKLQDLANSYRMRYDPHYEQITPHMTLKDAFEADDAEIKDISEELSKIAKRHKPFKIHATRVSSFAPLTNTLYFRIEDNSQITALHEDLHSDFFGGPARFSFVPHITIAQKMSDSEHADIFGQLKMVGVNHEEVIDRIHLLYQLEDGSWTVYDTFRLTGDEE</sequence>
<feature type="active site" description="Proton acceptor" evidence="2">
    <location>
        <position position="115"/>
    </location>
</feature>
<dbReference type="RefSeq" id="WP_052650986.1">
    <property type="nucleotide sequence ID" value="NZ_CCXS01000001.1"/>
</dbReference>
<evidence type="ECO:0000256" key="2">
    <source>
        <dbReference type="HAMAP-Rule" id="MF_01444"/>
    </source>
</evidence>
<dbReference type="PANTHER" id="PTHR40037:SF1">
    <property type="entry name" value="PHOSPHOESTERASE SAOUHSC_00951-RELATED"/>
    <property type="match status" value="1"/>
</dbReference>
<dbReference type="GO" id="GO:0016788">
    <property type="term" value="F:hydrolase activity, acting on ester bonds"/>
    <property type="evidence" value="ECO:0007669"/>
    <property type="project" value="UniProtKB-UniRule"/>
</dbReference>
<dbReference type="SUPFAM" id="SSF55144">
    <property type="entry name" value="LigT-like"/>
    <property type="match status" value="1"/>
</dbReference>
<dbReference type="NCBIfam" id="NF010223">
    <property type="entry name" value="PRK13679.1"/>
    <property type="match status" value="1"/>
</dbReference>
<dbReference type="Proteomes" id="UP000043699">
    <property type="component" value="Unassembled WGS sequence"/>
</dbReference>
<keyword evidence="3" id="KW-0436">Ligase</keyword>
<accession>A0A098EKA1</accession>
<keyword evidence="4" id="KW-1185">Reference proteome</keyword>
<reference evidence="3 4" key="1">
    <citation type="submission" date="2014-09" db="EMBL/GenBank/DDBJ databases">
        <authorList>
            <person name="Urmite Genomes Urmite Genomes"/>
        </authorList>
    </citation>
    <scope>NUCLEOTIDE SEQUENCE [LARGE SCALE GENOMIC DNA]</scope>
    <source>
        <strain evidence="3 4">ES2</strain>
    </source>
</reference>
<dbReference type="AlphaFoldDB" id="A0A098EKA1"/>
<dbReference type="STRING" id="1499687.BN1080_01204"/>
<feature type="short sequence motif" description="HXTX 1" evidence="2">
    <location>
        <begin position="34"/>
        <end position="37"/>
    </location>
</feature>
<comment type="similarity">
    <text evidence="2">Belongs to the 2H phosphoesterase superfamily. YjcG family.</text>
</comment>
<dbReference type="PANTHER" id="PTHR40037">
    <property type="entry name" value="PHOSPHOESTERASE YJCG-RELATED"/>
    <property type="match status" value="1"/>
</dbReference>
<dbReference type="InterPro" id="IPR050580">
    <property type="entry name" value="2H_phosphoesterase_YjcG-like"/>
</dbReference>